<dbReference type="InterPro" id="IPR014710">
    <property type="entry name" value="RmlC-like_jellyroll"/>
</dbReference>
<evidence type="ECO:0000313" key="3">
    <source>
        <dbReference type="EMBL" id="MBB5620858.1"/>
    </source>
</evidence>
<accession>A0A7W9DJ71</accession>
<proteinExistence type="predicted"/>
<dbReference type="InterPro" id="IPR011051">
    <property type="entry name" value="RmlC_Cupin_sf"/>
</dbReference>
<dbReference type="EMBL" id="JACHCF010000004">
    <property type="protein sequence ID" value="MBB5620858.1"/>
    <property type="molecule type" value="Genomic_DNA"/>
</dbReference>
<comment type="caution">
    <text evidence="3">The sequence shown here is derived from an EMBL/GenBank/DDBJ whole genome shotgun (WGS) entry which is preliminary data.</text>
</comment>
<gene>
    <name evidence="3" type="ORF">HDE69_001911</name>
</gene>
<keyword evidence="3" id="KW-0560">Oxidoreductase</keyword>
<dbReference type="Gene3D" id="2.60.120.10">
    <property type="entry name" value="Jelly Rolls"/>
    <property type="match status" value="1"/>
</dbReference>
<keyword evidence="3" id="KW-0223">Dioxygenase</keyword>
<dbReference type="Proteomes" id="UP000537718">
    <property type="component" value="Unassembled WGS sequence"/>
</dbReference>
<sequence length="139" mass="15383">MKKVTLITLLLCAVFITVHAQQISKAINVTKTQPKVIFKQLINTEDLKNQEVTVVVVTIAPGEVSSPHIHPIPTVGYVLEGEVEMNFNGKTHRFKKGEAFYEVPNETHKGTKNLSATKDAKLLVYFIGTKGKPFIAPAR</sequence>
<dbReference type="Pfam" id="PF07883">
    <property type="entry name" value="Cupin_2"/>
    <property type="match status" value="1"/>
</dbReference>
<evidence type="ECO:0000256" key="1">
    <source>
        <dbReference type="SAM" id="SignalP"/>
    </source>
</evidence>
<evidence type="ECO:0000259" key="2">
    <source>
        <dbReference type="Pfam" id="PF07883"/>
    </source>
</evidence>
<dbReference type="RefSeq" id="WP_183866870.1">
    <property type="nucleotide sequence ID" value="NZ_JACHCF010000004.1"/>
</dbReference>
<dbReference type="GO" id="GO:0051213">
    <property type="term" value="F:dioxygenase activity"/>
    <property type="evidence" value="ECO:0007669"/>
    <property type="project" value="UniProtKB-KW"/>
</dbReference>
<organism evidence="3 4">
    <name type="scientific">Pedobacter cryoconitis</name>
    <dbReference type="NCBI Taxonomy" id="188932"/>
    <lineage>
        <taxon>Bacteria</taxon>
        <taxon>Pseudomonadati</taxon>
        <taxon>Bacteroidota</taxon>
        <taxon>Sphingobacteriia</taxon>
        <taxon>Sphingobacteriales</taxon>
        <taxon>Sphingobacteriaceae</taxon>
        <taxon>Pedobacter</taxon>
    </lineage>
</organism>
<reference evidence="3 4" key="1">
    <citation type="submission" date="2020-08" db="EMBL/GenBank/DDBJ databases">
        <title>Genomic Encyclopedia of Type Strains, Phase IV (KMG-V): Genome sequencing to study the core and pangenomes of soil and plant-associated prokaryotes.</title>
        <authorList>
            <person name="Whitman W."/>
        </authorList>
    </citation>
    <scope>NUCLEOTIDE SEQUENCE [LARGE SCALE GENOMIC DNA]</scope>
    <source>
        <strain evidence="3 4">MP7CTX6</strain>
    </source>
</reference>
<dbReference type="SUPFAM" id="SSF51182">
    <property type="entry name" value="RmlC-like cupins"/>
    <property type="match status" value="1"/>
</dbReference>
<feature type="domain" description="Cupin type-2" evidence="2">
    <location>
        <begin position="56"/>
        <end position="124"/>
    </location>
</feature>
<dbReference type="InterPro" id="IPR013096">
    <property type="entry name" value="Cupin_2"/>
</dbReference>
<feature type="chain" id="PRO_5030535144" evidence="1">
    <location>
        <begin position="21"/>
        <end position="139"/>
    </location>
</feature>
<evidence type="ECO:0000313" key="4">
    <source>
        <dbReference type="Proteomes" id="UP000537718"/>
    </source>
</evidence>
<dbReference type="AlphaFoldDB" id="A0A7W9DJ71"/>
<feature type="signal peptide" evidence="1">
    <location>
        <begin position="1"/>
        <end position="20"/>
    </location>
</feature>
<keyword evidence="1" id="KW-0732">Signal</keyword>
<protein>
    <submittedName>
        <fullName evidence="3">Quercetin dioxygenase-like cupin family protein</fullName>
    </submittedName>
</protein>
<name>A0A7W9DJ71_9SPHI</name>
<dbReference type="PANTHER" id="PTHR38599">
    <property type="entry name" value="CUPIN DOMAIN PROTEIN (AFU_ORTHOLOGUE AFUA_3G13620)"/>
    <property type="match status" value="1"/>
</dbReference>
<dbReference type="PANTHER" id="PTHR38599:SF1">
    <property type="entry name" value="CUPIN DOMAIN PROTEIN (AFU_ORTHOLOGUE AFUA_3G13620)"/>
    <property type="match status" value="1"/>
</dbReference>